<comment type="subcellular location">
    <subcellularLocation>
        <location evidence="2">Cytoplasm</location>
    </subcellularLocation>
    <subcellularLocation>
        <location evidence="1">Nucleus</location>
    </subcellularLocation>
</comment>
<evidence type="ECO:0000259" key="8">
    <source>
        <dbReference type="PROSITE" id="PS50250"/>
    </source>
</evidence>
<keyword evidence="5" id="KW-0736">Signalosome</keyword>
<organism evidence="9">
    <name type="scientific">Brassica napus</name>
    <name type="common">Rape</name>
    <dbReference type="NCBI Taxonomy" id="3708"/>
    <lineage>
        <taxon>Eukaryota</taxon>
        <taxon>Viridiplantae</taxon>
        <taxon>Streptophyta</taxon>
        <taxon>Embryophyta</taxon>
        <taxon>Tracheophyta</taxon>
        <taxon>Spermatophyta</taxon>
        <taxon>Magnoliopsida</taxon>
        <taxon>eudicotyledons</taxon>
        <taxon>Gunneridae</taxon>
        <taxon>Pentapetalae</taxon>
        <taxon>rosids</taxon>
        <taxon>malvids</taxon>
        <taxon>Brassicales</taxon>
        <taxon>Brassicaceae</taxon>
        <taxon>Brassiceae</taxon>
        <taxon>Brassica</taxon>
    </lineage>
</organism>
<evidence type="ECO:0000256" key="6">
    <source>
        <dbReference type="ARBA" id="ARBA00023242"/>
    </source>
</evidence>
<gene>
    <name evidence="9" type="ORF">DARMORV10_A07P25320.1</name>
</gene>
<proteinExistence type="inferred from homology"/>
<evidence type="ECO:0000256" key="3">
    <source>
        <dbReference type="ARBA" id="ARBA00008793"/>
    </source>
</evidence>
<dbReference type="InterPro" id="IPR036390">
    <property type="entry name" value="WH_DNA-bd_sf"/>
</dbReference>
<comment type="similarity">
    <text evidence="3">Belongs to the CSN1 family.</text>
</comment>
<evidence type="ECO:0000256" key="1">
    <source>
        <dbReference type="ARBA" id="ARBA00004123"/>
    </source>
</evidence>
<dbReference type="InterPro" id="IPR045135">
    <property type="entry name" value="Rpn7_N"/>
</dbReference>
<dbReference type="Pfam" id="PF21151">
    <property type="entry name" value="CSN1_C"/>
    <property type="match status" value="1"/>
</dbReference>
<evidence type="ECO:0000256" key="2">
    <source>
        <dbReference type="ARBA" id="ARBA00004496"/>
    </source>
</evidence>
<dbReference type="PANTHER" id="PTHR14145">
    <property type="entry name" value="26S PROTESOME SUBUNIT 6"/>
    <property type="match status" value="1"/>
</dbReference>
<evidence type="ECO:0000256" key="4">
    <source>
        <dbReference type="ARBA" id="ARBA00022490"/>
    </source>
</evidence>
<dbReference type="GO" id="GO:0008180">
    <property type="term" value="C:COP9 signalosome"/>
    <property type="evidence" value="ECO:0007669"/>
    <property type="project" value="UniProtKB-KW"/>
</dbReference>
<evidence type="ECO:0000313" key="9">
    <source>
        <dbReference type="EMBL" id="CAF2175153.1"/>
    </source>
</evidence>
<dbReference type="Pfam" id="PF01399">
    <property type="entry name" value="PCI"/>
    <property type="match status" value="1"/>
</dbReference>
<dbReference type="InterPro" id="IPR048624">
    <property type="entry name" value="CSN1_C"/>
</dbReference>
<dbReference type="SMART" id="SM00088">
    <property type="entry name" value="PINT"/>
    <property type="match status" value="1"/>
</dbReference>
<dbReference type="PROSITE" id="PS50250">
    <property type="entry name" value="PCI"/>
    <property type="match status" value="1"/>
</dbReference>
<feature type="region of interest" description="Disordered" evidence="7">
    <location>
        <begin position="1"/>
        <end position="30"/>
    </location>
</feature>
<dbReference type="Proteomes" id="UP001295469">
    <property type="component" value="Chromosome A07"/>
</dbReference>
<dbReference type="InterPro" id="IPR000717">
    <property type="entry name" value="PCI_dom"/>
</dbReference>
<dbReference type="Gene3D" id="1.25.40.570">
    <property type="match status" value="1"/>
</dbReference>
<dbReference type="FunFam" id="1.25.40.570:FF:000014">
    <property type="entry name" value="COP9 signalosome complex subunit 1"/>
    <property type="match status" value="1"/>
</dbReference>
<protein>
    <submittedName>
        <fullName evidence="9">(rape) hypothetical protein</fullName>
    </submittedName>
</protein>
<dbReference type="PANTHER" id="PTHR14145:SF2">
    <property type="entry name" value="COP9 SIGNALOSOME COMPLEX SUBUNIT 1"/>
    <property type="match status" value="1"/>
</dbReference>
<keyword evidence="6" id="KW-0539">Nucleus</keyword>
<dbReference type="EMBL" id="HG994361">
    <property type="protein sequence ID" value="CAF2175153.1"/>
    <property type="molecule type" value="Genomic_DNA"/>
</dbReference>
<name>A0A816YW41_BRANA</name>
<keyword evidence="4" id="KW-0963">Cytoplasm</keyword>
<feature type="domain" description="PCI" evidence="8">
    <location>
        <begin position="231"/>
        <end position="411"/>
    </location>
</feature>
<evidence type="ECO:0000256" key="5">
    <source>
        <dbReference type="ARBA" id="ARBA00022790"/>
    </source>
</evidence>
<dbReference type="InterPro" id="IPR019585">
    <property type="entry name" value="Rpn7/CSN1"/>
</dbReference>
<accession>A0A816YW41</accession>
<sequence length="452" mass="51730">MERDEESSGPMMEVCTNGGGEETSNRRPIISGEPLDIEAYATLYKGRTKIMRLLFIASHCGGNQTMQLEALRMAYDEIKKGENTQLFRDVVNRINGRLGDKYNMDSAWCESVDRRAEQKKGRLENELSSYRTNLIKESIRMGHNDFGDFYYACGLLNEAFKNYVRTRDYCTTAKHIIHMCMNAILVSIEMGQFTHVSSYVNKAEQNHETLDPIVAAKLRCASGLAHLELKKYKLAARKFLDVSPELGNSYNEVIAPQDVATYGGLCALASFDRSELKAFIPLRFFSLAKVIDNINFRDFLELVPEVRELINDFYSSRYASCLEYLGSLRANLLLDIHLHDHVDTLYDQIRKKALIQYTLPFVSVDLSRMADAFKTSVSGLEKELEALITDNQIQARIDSHNKILYARHADQRNATFQKVLQMGNEFDRDVRSMMLRANLLKHEYHARAGRNH</sequence>
<reference evidence="9" key="1">
    <citation type="submission" date="2021-01" db="EMBL/GenBank/DDBJ databases">
        <authorList>
            <consortium name="Genoscope - CEA"/>
            <person name="William W."/>
        </authorList>
    </citation>
    <scope>NUCLEOTIDE SEQUENCE</scope>
</reference>
<dbReference type="AlphaFoldDB" id="A0A816YW41"/>
<evidence type="ECO:0000256" key="7">
    <source>
        <dbReference type="SAM" id="MobiDB-lite"/>
    </source>
</evidence>
<dbReference type="Pfam" id="PF10602">
    <property type="entry name" value="RPN7"/>
    <property type="match status" value="1"/>
</dbReference>
<dbReference type="GO" id="GO:0005737">
    <property type="term" value="C:cytoplasm"/>
    <property type="evidence" value="ECO:0007669"/>
    <property type="project" value="UniProtKB-SubCell"/>
</dbReference>
<dbReference type="SUPFAM" id="SSF46785">
    <property type="entry name" value="Winged helix' DNA-binding domain"/>
    <property type="match status" value="1"/>
</dbReference>